<feature type="transmembrane region" description="Helical" evidence="1">
    <location>
        <begin position="131"/>
        <end position="151"/>
    </location>
</feature>
<sequence>MSKTSRILSRPSIAAGSVVLATIVPLASAANLRARTGIVPAASDILCNIVRGARIEDYLMTDRPFSIPVLWLCSLVIILFGAMVSFLPPHVDIERVRLMKAGSRAAYWAQRVLCTLGYVGCQVLWQGVLSVAIAAMLGGSLSLTVISPQAFEFFQAEEPISWGLEQAVQLIGIELVLLSIISLLAGFSAVLFGVPIALAAVLGYITIAIFTGWPVLVPNLLMAHRLTEYALLGVFGVHMVLGFLPLLAGLLVLFFRLRTIDFFI</sequence>
<keyword evidence="1" id="KW-0472">Membrane</keyword>
<feature type="transmembrane region" description="Helical" evidence="1">
    <location>
        <begin position="229"/>
        <end position="255"/>
    </location>
</feature>
<name>A0ABS7MJF3_9ACTN</name>
<evidence type="ECO:0000313" key="3">
    <source>
        <dbReference type="Proteomes" id="UP000700908"/>
    </source>
</evidence>
<evidence type="ECO:0000313" key="2">
    <source>
        <dbReference type="EMBL" id="MBY4797417.1"/>
    </source>
</evidence>
<dbReference type="Proteomes" id="UP000700908">
    <property type="component" value="Unassembled WGS sequence"/>
</dbReference>
<reference evidence="2 3" key="1">
    <citation type="submission" date="2021-08" db="EMBL/GenBank/DDBJ databases">
        <title>Collinsella faecalis sp. nov. isolated from swine faeces.</title>
        <authorList>
            <person name="Oh B.S."/>
            <person name="Lee J.H."/>
        </authorList>
    </citation>
    <scope>NUCLEOTIDE SEQUENCE [LARGE SCALE GENOMIC DNA]</scope>
    <source>
        <strain evidence="2 3">AGMB00827</strain>
    </source>
</reference>
<keyword evidence="3" id="KW-1185">Reference proteome</keyword>
<evidence type="ECO:0000256" key="1">
    <source>
        <dbReference type="SAM" id="Phobius"/>
    </source>
</evidence>
<proteinExistence type="predicted"/>
<dbReference type="EMBL" id="JAIMFO010000005">
    <property type="protein sequence ID" value="MBY4797417.1"/>
    <property type="molecule type" value="Genomic_DNA"/>
</dbReference>
<feature type="transmembrane region" description="Helical" evidence="1">
    <location>
        <begin position="65"/>
        <end position="87"/>
    </location>
</feature>
<organism evidence="2 3">
    <name type="scientific">Collinsella ureilytica</name>
    <dbReference type="NCBI Taxonomy" id="2869515"/>
    <lineage>
        <taxon>Bacteria</taxon>
        <taxon>Bacillati</taxon>
        <taxon>Actinomycetota</taxon>
        <taxon>Coriobacteriia</taxon>
        <taxon>Coriobacteriales</taxon>
        <taxon>Coriobacteriaceae</taxon>
        <taxon>Collinsella</taxon>
    </lineage>
</organism>
<accession>A0ABS7MJF3</accession>
<feature type="transmembrane region" description="Helical" evidence="1">
    <location>
        <begin position="196"/>
        <end position="217"/>
    </location>
</feature>
<gene>
    <name evidence="2" type="ORF">K6V98_03450</name>
</gene>
<protein>
    <recommendedName>
        <fullName evidence="4">ABC transporter permease</fullName>
    </recommendedName>
</protein>
<feature type="transmembrane region" description="Helical" evidence="1">
    <location>
        <begin position="171"/>
        <end position="190"/>
    </location>
</feature>
<evidence type="ECO:0008006" key="4">
    <source>
        <dbReference type="Google" id="ProtNLM"/>
    </source>
</evidence>
<dbReference type="RefSeq" id="WP_222199135.1">
    <property type="nucleotide sequence ID" value="NZ_JAIMFO010000005.1"/>
</dbReference>
<comment type="caution">
    <text evidence="2">The sequence shown here is derived from an EMBL/GenBank/DDBJ whole genome shotgun (WGS) entry which is preliminary data.</text>
</comment>
<keyword evidence="1" id="KW-0812">Transmembrane</keyword>
<keyword evidence="1" id="KW-1133">Transmembrane helix</keyword>